<gene>
    <name evidence="2" type="primary">HaRxLL41</name>
</gene>
<protein>
    <submittedName>
        <fullName evidence="2">RxLR effector candidate protein</fullName>
    </submittedName>
</protein>
<reference evidence="2" key="2">
    <citation type="journal article" date="2014" name="PLoS Pathog.">
        <title>Expression profiling during arabidopsis/downy mildew interaction reveals a highly-expressed effector that attenuates responses to salicylic acid.</title>
        <authorList>
            <person name="Asai S."/>
            <person name="Rallapalli G."/>
            <person name="Piquerez S.J.M."/>
            <person name="Caillaud M.C."/>
            <person name="Furzer O.J."/>
            <person name="Ishaque N."/>
            <person name="Wirthmueller L."/>
            <person name="Fabro G."/>
            <person name="Shirasu K."/>
            <person name="Jones J.D.G."/>
        </authorList>
    </citation>
    <scope>NUCLEOTIDE SEQUENCE</scope>
    <source>
        <strain evidence="2">Emoy2</strain>
    </source>
</reference>
<dbReference type="AlphaFoldDB" id="M4C3Z0"/>
<proteinExistence type="evidence at transcript level"/>
<dbReference type="VEuPathDB" id="FungiDB:HpaG813808"/>
<reference evidence="3" key="3">
    <citation type="submission" date="2015-06" db="UniProtKB">
        <authorList>
            <consortium name="EnsemblProtists"/>
        </authorList>
    </citation>
    <scope>IDENTIFICATION</scope>
    <source>
        <strain evidence="3">Emoy2</strain>
    </source>
</reference>
<dbReference type="EnsemblProtists" id="HpaT813808">
    <property type="protein sequence ID" value="HpaP813808"/>
    <property type="gene ID" value="HpaG813808"/>
</dbReference>
<evidence type="ECO:0000313" key="3">
    <source>
        <dbReference type="EnsemblProtists" id="HpaP813808"/>
    </source>
</evidence>
<evidence type="ECO:0000256" key="1">
    <source>
        <dbReference type="SAM" id="SignalP"/>
    </source>
</evidence>
<feature type="chain" id="PRO_5009704563" evidence="1">
    <location>
        <begin position="20"/>
        <end position="251"/>
    </location>
</feature>
<evidence type="ECO:0000313" key="4">
    <source>
        <dbReference type="Proteomes" id="UP000011713"/>
    </source>
</evidence>
<dbReference type="EMBL" id="AB922344">
    <property type="protein sequence ID" value="BAP68920.1"/>
    <property type="molecule type" value="mRNA"/>
</dbReference>
<dbReference type="Proteomes" id="UP000011713">
    <property type="component" value="Unassembled WGS sequence"/>
</dbReference>
<accession>M4C3Z0</accession>
<reference evidence="4" key="1">
    <citation type="journal article" date="2010" name="Science">
        <title>Signatures of adaptation to obligate biotrophy in the Hyaloperonospora arabidopsidis genome.</title>
        <authorList>
            <person name="Baxter L."/>
            <person name="Tripathy S."/>
            <person name="Ishaque N."/>
            <person name="Boot N."/>
            <person name="Cabral A."/>
            <person name="Kemen E."/>
            <person name="Thines M."/>
            <person name="Ah-Fong A."/>
            <person name="Anderson R."/>
            <person name="Badejoko W."/>
            <person name="Bittner-Eddy P."/>
            <person name="Boore J.L."/>
            <person name="Chibucos M.C."/>
            <person name="Coates M."/>
            <person name="Dehal P."/>
            <person name="Delehaunty K."/>
            <person name="Dong S."/>
            <person name="Downton P."/>
            <person name="Dumas B."/>
            <person name="Fabro G."/>
            <person name="Fronick C."/>
            <person name="Fuerstenberg S.I."/>
            <person name="Fulton L."/>
            <person name="Gaulin E."/>
            <person name="Govers F."/>
            <person name="Hughes L."/>
            <person name="Humphray S."/>
            <person name="Jiang R.H."/>
            <person name="Judelson H."/>
            <person name="Kamoun S."/>
            <person name="Kyung K."/>
            <person name="Meijer H."/>
            <person name="Minx P."/>
            <person name="Morris P."/>
            <person name="Nelson J."/>
            <person name="Phuntumart V."/>
            <person name="Qutob D."/>
            <person name="Rehmany A."/>
            <person name="Rougon-Cardoso A."/>
            <person name="Ryden P."/>
            <person name="Torto-Alalibo T."/>
            <person name="Studholme D."/>
            <person name="Wang Y."/>
            <person name="Win J."/>
            <person name="Wood J."/>
            <person name="Clifton S.W."/>
            <person name="Rogers J."/>
            <person name="Van den Ackerveken G."/>
            <person name="Jones J.D."/>
            <person name="McDowell J.M."/>
            <person name="Beynon J."/>
            <person name="Tyler B.M."/>
        </authorList>
    </citation>
    <scope>NUCLEOTIDE SEQUENCE [LARGE SCALE GENOMIC DNA]</scope>
    <source>
        <strain evidence="4">Emoy2</strain>
    </source>
</reference>
<feature type="signal peptide" evidence="1">
    <location>
        <begin position="1"/>
        <end position="19"/>
    </location>
</feature>
<evidence type="ECO:0000313" key="2">
    <source>
        <dbReference type="EMBL" id="BAP68920.1"/>
    </source>
</evidence>
<dbReference type="InParanoid" id="M4C3Z0"/>
<dbReference type="HOGENOM" id="CLU_1108836_0_0_1"/>
<keyword evidence="4" id="KW-1185">Reference proteome</keyword>
<sequence>MKSFYLLVLFISSMVCIVAELNAIPKEANATVVSVNELEHEPATGMQRGSSSDGIEKEDRQISVQGAVGKVESGLKTGLAIVGNRVSELLKSSKTKQLESEAAKNEIARIVPSIHPAAQRSGLLSYDALKTLFAEQEVGSLSDHCLRNVLRTVAKTPDPKAYAVMYQDLLHNNFENDLAILLLRAQDIPSLKIHAEELEAAQFDTWVDRGVQPEAVNYGLMHLPGLVQVHEKEAKRIADTYKLYRSNLNKS</sequence>
<keyword evidence="1" id="KW-0732">Signal</keyword>
<dbReference type="EMBL" id="ABWE02002900">
    <property type="status" value="NOT_ANNOTATED_CDS"/>
    <property type="molecule type" value="Genomic_DNA"/>
</dbReference>
<organism evidence="3 4">
    <name type="scientific">Hyaloperonospora arabidopsidis (strain Emoy2)</name>
    <name type="common">Downy mildew agent</name>
    <name type="synonym">Peronospora arabidopsidis</name>
    <dbReference type="NCBI Taxonomy" id="559515"/>
    <lineage>
        <taxon>Eukaryota</taxon>
        <taxon>Sar</taxon>
        <taxon>Stramenopiles</taxon>
        <taxon>Oomycota</taxon>
        <taxon>Peronosporomycetes</taxon>
        <taxon>Peronosporales</taxon>
        <taxon>Peronosporaceae</taxon>
        <taxon>Hyaloperonospora</taxon>
    </lineage>
</organism>
<name>M4C3Z0_HYAAE</name>